<evidence type="ECO:0000256" key="4">
    <source>
        <dbReference type="ARBA" id="ARBA00023136"/>
    </source>
</evidence>
<accession>A0ABY4RDZ4</accession>
<dbReference type="PANTHER" id="PTHR37422:SF17">
    <property type="entry name" value="O-ANTIGEN LIGASE"/>
    <property type="match status" value="1"/>
</dbReference>
<dbReference type="EMBL" id="CP082904">
    <property type="protein sequence ID" value="UQY45737.1"/>
    <property type="molecule type" value="Genomic_DNA"/>
</dbReference>
<feature type="transmembrane region" description="Helical" evidence="5">
    <location>
        <begin position="60"/>
        <end position="78"/>
    </location>
</feature>
<feature type="domain" description="O-antigen ligase-related" evidence="6">
    <location>
        <begin position="195"/>
        <end position="348"/>
    </location>
</feature>
<sequence length="419" mass="47006">MINIIKKRLPVIVVCLMVLSASTVLSDKVLGRNLFYLAIAFTSIFTAINYKKFTIQREDLLLAIAFLCVGISQFYWFQRFPAEPDTIFMADINYPRTATYLLLTALLVLFLPSLAATLHLGQRSQLLITLLVVVGFTYMCAVGLYYSFTHPGMRLRIDSAATVSAYLCVLQGLLTLYVIYNINFQKKYIIVLFVIGITTLVILLTQTRSVFIIYPLVLLAFALINRLWSFRTIVGSGVLLAGVLALVVGLLFHNFFDRMTQVYNQVSEYNSNNNTSVGARISMWKSGLYATTVHPGGQSAAMRFHEVSHYMDVNERGNPEGKRNAVYHLHNDVIDSLSLQGIAGGLSLIFLFISLIFYFYRKKIIGSTLAFSVMPVVGFGMVDTLFINDRFIVMLAMQVSLFVIMANKKTGNNIIDSQL</sequence>
<keyword evidence="4 5" id="KW-0472">Membrane</keyword>
<name>A0ABY4RDZ4_9GAMM</name>
<feature type="transmembrane region" description="Helical" evidence="5">
    <location>
        <begin position="337"/>
        <end position="360"/>
    </location>
</feature>
<reference evidence="7" key="1">
    <citation type="submission" date="2021-09" db="EMBL/GenBank/DDBJ databases">
        <title>First case of bloodstream infection caused by Mixta hanseatica sp. nov., a member of the Erwiniaceae family.</title>
        <authorList>
            <person name="Both A."/>
            <person name="Huang J."/>
            <person name="Wenzel P."/>
            <person name="Aepfelbacher M."/>
            <person name="Rohde H."/>
            <person name="Christner M."/>
            <person name="Hentschke M."/>
        </authorList>
    </citation>
    <scope>NUCLEOTIDE SEQUENCE</scope>
    <source>
        <strain evidence="7">X22927</strain>
    </source>
</reference>
<evidence type="ECO:0000313" key="7">
    <source>
        <dbReference type="EMBL" id="UQY45737.1"/>
    </source>
</evidence>
<keyword evidence="7" id="KW-0436">Ligase</keyword>
<dbReference type="PANTHER" id="PTHR37422">
    <property type="entry name" value="TEICHURONIC ACID BIOSYNTHESIS PROTEIN TUAE"/>
    <property type="match status" value="1"/>
</dbReference>
<dbReference type="RefSeq" id="WP_249894287.1">
    <property type="nucleotide sequence ID" value="NZ_CP082904.1"/>
</dbReference>
<organism evidence="7 8">
    <name type="scientific">Mixta hanseatica</name>
    <dbReference type="NCBI Taxonomy" id="2872648"/>
    <lineage>
        <taxon>Bacteria</taxon>
        <taxon>Pseudomonadati</taxon>
        <taxon>Pseudomonadota</taxon>
        <taxon>Gammaproteobacteria</taxon>
        <taxon>Enterobacterales</taxon>
        <taxon>Erwiniaceae</taxon>
        <taxon>Mixta</taxon>
    </lineage>
</organism>
<dbReference type="InterPro" id="IPR007016">
    <property type="entry name" value="O-antigen_ligase-rel_domated"/>
</dbReference>
<feature type="transmembrane region" description="Helical" evidence="5">
    <location>
        <begin position="98"/>
        <end position="120"/>
    </location>
</feature>
<keyword evidence="3 5" id="KW-1133">Transmembrane helix</keyword>
<feature type="transmembrane region" description="Helical" evidence="5">
    <location>
        <begin position="237"/>
        <end position="256"/>
    </location>
</feature>
<evidence type="ECO:0000259" key="6">
    <source>
        <dbReference type="Pfam" id="PF04932"/>
    </source>
</evidence>
<dbReference type="Proteomes" id="UP001056635">
    <property type="component" value="Chromosome"/>
</dbReference>
<gene>
    <name evidence="7" type="ORF">K6958_08845</name>
</gene>
<evidence type="ECO:0000313" key="8">
    <source>
        <dbReference type="Proteomes" id="UP001056635"/>
    </source>
</evidence>
<dbReference type="Pfam" id="PF04932">
    <property type="entry name" value="Wzy_C"/>
    <property type="match status" value="1"/>
</dbReference>
<feature type="transmembrane region" description="Helical" evidence="5">
    <location>
        <begin position="127"/>
        <end position="148"/>
    </location>
</feature>
<feature type="transmembrane region" description="Helical" evidence="5">
    <location>
        <begin position="211"/>
        <end position="228"/>
    </location>
</feature>
<proteinExistence type="predicted"/>
<keyword evidence="2 5" id="KW-0812">Transmembrane</keyword>
<keyword evidence="8" id="KW-1185">Reference proteome</keyword>
<dbReference type="GO" id="GO:0016874">
    <property type="term" value="F:ligase activity"/>
    <property type="evidence" value="ECO:0007669"/>
    <property type="project" value="UniProtKB-KW"/>
</dbReference>
<feature type="transmembrane region" description="Helical" evidence="5">
    <location>
        <begin position="391"/>
        <end position="407"/>
    </location>
</feature>
<feature type="transmembrane region" description="Helical" evidence="5">
    <location>
        <begin position="187"/>
        <end position="205"/>
    </location>
</feature>
<evidence type="ECO:0000256" key="1">
    <source>
        <dbReference type="ARBA" id="ARBA00004141"/>
    </source>
</evidence>
<feature type="transmembrane region" description="Helical" evidence="5">
    <location>
        <begin position="30"/>
        <end position="48"/>
    </location>
</feature>
<dbReference type="InterPro" id="IPR051533">
    <property type="entry name" value="WaaL-like"/>
</dbReference>
<comment type="subcellular location">
    <subcellularLocation>
        <location evidence="1">Membrane</location>
        <topology evidence="1">Multi-pass membrane protein</topology>
    </subcellularLocation>
</comment>
<feature type="transmembrane region" description="Helical" evidence="5">
    <location>
        <begin position="367"/>
        <end position="385"/>
    </location>
</feature>
<evidence type="ECO:0000256" key="5">
    <source>
        <dbReference type="SAM" id="Phobius"/>
    </source>
</evidence>
<evidence type="ECO:0000256" key="3">
    <source>
        <dbReference type="ARBA" id="ARBA00022989"/>
    </source>
</evidence>
<evidence type="ECO:0000256" key="2">
    <source>
        <dbReference type="ARBA" id="ARBA00022692"/>
    </source>
</evidence>
<protein>
    <submittedName>
        <fullName evidence="7">O-antigen ligase family protein</fullName>
    </submittedName>
</protein>
<feature type="transmembrane region" description="Helical" evidence="5">
    <location>
        <begin position="160"/>
        <end position="180"/>
    </location>
</feature>